<feature type="compositionally biased region" description="Low complexity" evidence="1">
    <location>
        <begin position="382"/>
        <end position="401"/>
    </location>
</feature>
<feature type="region of interest" description="Disordered" evidence="1">
    <location>
        <begin position="244"/>
        <end position="274"/>
    </location>
</feature>
<protein>
    <submittedName>
        <fullName evidence="2">Uncharacterized protein</fullName>
    </submittedName>
</protein>
<gene>
    <name evidence="2" type="ORF">J3R30DRAFT_661746</name>
</gene>
<feature type="compositionally biased region" description="Pro residues" evidence="1">
    <location>
        <begin position="192"/>
        <end position="205"/>
    </location>
</feature>
<accession>A0A9W9DK08</accession>
<dbReference type="AlphaFoldDB" id="A0A9W9DK08"/>
<proteinExistence type="predicted"/>
<reference evidence="2" key="1">
    <citation type="submission" date="2022-08" db="EMBL/GenBank/DDBJ databases">
        <title>A Global Phylogenomic Analysis of the Shiitake Genus Lentinula.</title>
        <authorList>
            <consortium name="DOE Joint Genome Institute"/>
            <person name="Sierra-Patev S."/>
            <person name="Min B."/>
            <person name="Naranjo-Ortiz M."/>
            <person name="Looney B."/>
            <person name="Konkel Z."/>
            <person name="Slot J.C."/>
            <person name="Sakamoto Y."/>
            <person name="Steenwyk J.L."/>
            <person name="Rokas A."/>
            <person name="Carro J."/>
            <person name="Camarero S."/>
            <person name="Ferreira P."/>
            <person name="Molpeceres G."/>
            <person name="Ruiz-Duenas F.J."/>
            <person name="Serrano A."/>
            <person name="Henrissat B."/>
            <person name="Drula E."/>
            <person name="Hughes K.W."/>
            <person name="Mata J.L."/>
            <person name="Ishikawa N.K."/>
            <person name="Vargas-Isla R."/>
            <person name="Ushijima S."/>
            <person name="Smith C.A."/>
            <person name="Ahrendt S."/>
            <person name="Andreopoulos W."/>
            <person name="He G."/>
            <person name="Labutti K."/>
            <person name="Lipzen A."/>
            <person name="Ng V."/>
            <person name="Riley R."/>
            <person name="Sandor L."/>
            <person name="Barry K."/>
            <person name="Martinez A.T."/>
            <person name="Xiao Y."/>
            <person name="Gibbons J.G."/>
            <person name="Terashima K."/>
            <person name="Grigoriev I.V."/>
            <person name="Hibbett D.S."/>
        </authorList>
    </citation>
    <scope>NUCLEOTIDE SEQUENCE</scope>
    <source>
        <strain evidence="2">JLM2183</strain>
    </source>
</reference>
<evidence type="ECO:0000313" key="2">
    <source>
        <dbReference type="EMBL" id="KAJ4474328.1"/>
    </source>
</evidence>
<dbReference type="Proteomes" id="UP001150266">
    <property type="component" value="Unassembled WGS sequence"/>
</dbReference>
<feature type="region of interest" description="Disordered" evidence="1">
    <location>
        <begin position="379"/>
        <end position="410"/>
    </location>
</feature>
<feature type="compositionally biased region" description="Polar residues" evidence="1">
    <location>
        <begin position="212"/>
        <end position="222"/>
    </location>
</feature>
<evidence type="ECO:0000313" key="3">
    <source>
        <dbReference type="Proteomes" id="UP001150266"/>
    </source>
</evidence>
<organism evidence="2 3">
    <name type="scientific">Lentinula aciculospora</name>
    <dbReference type="NCBI Taxonomy" id="153920"/>
    <lineage>
        <taxon>Eukaryota</taxon>
        <taxon>Fungi</taxon>
        <taxon>Dikarya</taxon>
        <taxon>Basidiomycota</taxon>
        <taxon>Agaricomycotina</taxon>
        <taxon>Agaricomycetes</taxon>
        <taxon>Agaricomycetidae</taxon>
        <taxon>Agaricales</taxon>
        <taxon>Marasmiineae</taxon>
        <taxon>Omphalotaceae</taxon>
        <taxon>Lentinula</taxon>
    </lineage>
</organism>
<comment type="caution">
    <text evidence="2">The sequence shown here is derived from an EMBL/GenBank/DDBJ whole genome shotgun (WGS) entry which is preliminary data.</text>
</comment>
<keyword evidence="3" id="KW-1185">Reference proteome</keyword>
<name>A0A9W9DK08_9AGAR</name>
<feature type="region of interest" description="Disordered" evidence="1">
    <location>
        <begin position="287"/>
        <end position="365"/>
    </location>
</feature>
<feature type="region of interest" description="Disordered" evidence="1">
    <location>
        <begin position="186"/>
        <end position="222"/>
    </location>
</feature>
<dbReference type="EMBL" id="JAOTPV010000016">
    <property type="protein sequence ID" value="KAJ4474328.1"/>
    <property type="molecule type" value="Genomic_DNA"/>
</dbReference>
<sequence>MAPSQPYIAITSPSQPIALQPILRFSVGHDKTGLDPRLKRITHQTRPKRTLCKKKKGGKYGYIIYKYLIRRVVCFVRLSLVSTLSHPTRSCWSRIWNWFSLFLRLRDDSDSDYDFDHTQPTSHTHITEQIDSTTMFTQTMKSLLGTLFFVLVISSSSPSPSSSSGFSSQVNAAVIPISARRANTLTPESTLPVPPSPPSISPSPLSPQTLSHNPTLLNNPTRRSFSSITSFASKHQHAGLLSSLGHKTQTVATDEKNRAVNEATGRSPNDNENRYLRRLKGMSAFQKLTGSSKPPPQAVKAEEQRKGAQQGEPKPVEHKEGPAVPKEGVPVPAPHPGNPEQTTAEIPSAPAQKSTAEKITGVTGVAQSTAEFVTATTKTMKESSGAAGATGEGKVVEGTGTPTDVDGMNNVGTANGTAAAAATTVSGSAKVA</sequence>
<evidence type="ECO:0000256" key="1">
    <source>
        <dbReference type="SAM" id="MobiDB-lite"/>
    </source>
</evidence>